<keyword evidence="1" id="KW-0812">Transmembrane</keyword>
<dbReference type="AlphaFoldDB" id="A0A011USY6"/>
<dbReference type="OrthoDB" id="7010242at2"/>
<evidence type="ECO:0000313" key="3">
    <source>
        <dbReference type="EMBL" id="TDR36209.1"/>
    </source>
</evidence>
<reference evidence="3 5" key="2">
    <citation type="submission" date="2019-03" db="EMBL/GenBank/DDBJ databases">
        <title>Genomic Encyclopedia of Type Strains, Phase IV (KMG-IV): sequencing the most valuable type-strain genomes for metagenomic binning, comparative biology and taxonomic classification.</title>
        <authorList>
            <person name="Goeker M."/>
        </authorList>
    </citation>
    <scope>NUCLEOTIDE SEQUENCE [LARGE SCALE GENOMIC DNA]</scope>
    <source>
        <strain evidence="3 5">DSM 11603</strain>
    </source>
</reference>
<evidence type="ECO:0000313" key="2">
    <source>
        <dbReference type="EMBL" id="EXL09371.1"/>
    </source>
</evidence>
<dbReference type="STRING" id="69279.BG36_22240"/>
<dbReference type="eggNOG" id="COG2273">
    <property type="taxonomic scope" value="Bacteria"/>
</dbReference>
<feature type="transmembrane region" description="Helical" evidence="1">
    <location>
        <begin position="247"/>
        <end position="263"/>
    </location>
</feature>
<gene>
    <name evidence="2" type="ORF">BG36_22240</name>
    <name evidence="3" type="ORF">DES43_106108</name>
</gene>
<feature type="transmembrane region" description="Helical" evidence="1">
    <location>
        <begin position="137"/>
        <end position="154"/>
    </location>
</feature>
<accession>A0A011USY6</accession>
<feature type="transmembrane region" description="Helical" evidence="1">
    <location>
        <begin position="222"/>
        <end position="240"/>
    </location>
</feature>
<name>A0A011USY6_9HYPH</name>
<keyword evidence="5" id="KW-1185">Reference proteome</keyword>
<feature type="transmembrane region" description="Helical" evidence="1">
    <location>
        <begin position="52"/>
        <end position="71"/>
    </location>
</feature>
<dbReference type="RefSeq" id="WP_063608053.1">
    <property type="nucleotide sequence ID" value="NZ_KK073881.1"/>
</dbReference>
<comment type="caution">
    <text evidence="2">The sequence shown here is derived from an EMBL/GenBank/DDBJ whole genome shotgun (WGS) entry which is preliminary data.</text>
</comment>
<dbReference type="PATRIC" id="fig|69279.3.peg.1369"/>
<feature type="transmembrane region" description="Helical" evidence="1">
    <location>
        <begin position="83"/>
        <end position="102"/>
    </location>
</feature>
<protein>
    <submittedName>
        <fullName evidence="2">Membrane protein</fullName>
    </submittedName>
</protein>
<sequence>MQPSVAGIVVCACIVVFVRLMGWSMVVAFMASLAFGATAIGTLSALGGSSPQIYTVFAVLLLVTAVARKGIWRELAAVFSRIGAAPVIVVLMFHALIGAILFPRLFAGQTSVFIASRTSRGVYETALGPSSANVTQTAYFTLGVLVFVALCLLLRRREALVDVKRGFFLWFGLHTAMGVLDLAGKMAGAGDVLAPIRTASYAMLTLTREGGFWRIAGSYSEASTFGAVSLAGLAFSYTYWRRTNSRFAAAIAAALFLLLLLSTSTTAYVGLALIGIPVALSLARSLASARPTRQDVLLVAVMAFLCLAVMAVSLWSAQFFEPLLRLIDQMVTHKMASASGQERAYWNYKSMQAFFDTSGLGIGLGSSRASSWPIAVLSQLGVVGATLIAMLLAALLWLPGRARRAVDAEADAIMASARAGALASLLAASLAGGLADPGMGFFVPLAVVMACCARIWVSPPPHGQAFGQPGPLLPASG</sequence>
<feature type="transmembrane region" description="Helical" evidence="1">
    <location>
        <begin position="166"/>
        <end position="184"/>
    </location>
</feature>
<evidence type="ECO:0000256" key="1">
    <source>
        <dbReference type="SAM" id="Phobius"/>
    </source>
</evidence>
<evidence type="ECO:0000313" key="4">
    <source>
        <dbReference type="Proteomes" id="UP000019849"/>
    </source>
</evidence>
<organism evidence="2 4">
    <name type="scientific">Aquamicrobium defluvii</name>
    <dbReference type="NCBI Taxonomy" id="69279"/>
    <lineage>
        <taxon>Bacteria</taxon>
        <taxon>Pseudomonadati</taxon>
        <taxon>Pseudomonadota</taxon>
        <taxon>Alphaproteobacteria</taxon>
        <taxon>Hyphomicrobiales</taxon>
        <taxon>Phyllobacteriaceae</taxon>
        <taxon>Aquamicrobium</taxon>
    </lineage>
</organism>
<dbReference type="EMBL" id="SNZF01000006">
    <property type="protein sequence ID" value="TDR36209.1"/>
    <property type="molecule type" value="Genomic_DNA"/>
</dbReference>
<dbReference type="Proteomes" id="UP000294958">
    <property type="component" value="Unassembled WGS sequence"/>
</dbReference>
<feature type="transmembrane region" description="Helical" evidence="1">
    <location>
        <begin position="296"/>
        <end position="317"/>
    </location>
</feature>
<dbReference type="HOGENOM" id="CLU_044979_1_0_5"/>
<feature type="transmembrane region" description="Helical" evidence="1">
    <location>
        <begin position="410"/>
        <end position="432"/>
    </location>
</feature>
<evidence type="ECO:0000313" key="5">
    <source>
        <dbReference type="Proteomes" id="UP000294958"/>
    </source>
</evidence>
<proteinExistence type="predicted"/>
<dbReference type="Proteomes" id="UP000019849">
    <property type="component" value="Unassembled WGS sequence"/>
</dbReference>
<feature type="transmembrane region" description="Helical" evidence="1">
    <location>
        <begin position="374"/>
        <end position="398"/>
    </location>
</feature>
<reference evidence="2 4" key="1">
    <citation type="submission" date="2014-02" db="EMBL/GenBank/DDBJ databases">
        <title>Aquamicrobium defluvii Genome sequencing.</title>
        <authorList>
            <person name="Wang X."/>
        </authorList>
    </citation>
    <scope>NUCLEOTIDE SEQUENCE [LARGE SCALE GENOMIC DNA]</scope>
    <source>
        <strain evidence="2 4">W13Z1</strain>
    </source>
</reference>
<keyword evidence="1" id="KW-0472">Membrane</keyword>
<keyword evidence="1" id="KW-1133">Transmembrane helix</keyword>
<dbReference type="EMBL" id="JENY01000007">
    <property type="protein sequence ID" value="EXL09371.1"/>
    <property type="molecule type" value="Genomic_DNA"/>
</dbReference>
<feature type="transmembrane region" description="Helical" evidence="1">
    <location>
        <begin position="269"/>
        <end position="287"/>
    </location>
</feature>